<dbReference type="Proteomes" id="UP000006919">
    <property type="component" value="Chromosome"/>
</dbReference>
<dbReference type="HOGENOM" id="CLU_080981_1_0_9"/>
<dbReference type="STRING" id="697329.Rumal_1320"/>
<evidence type="ECO:0008006" key="3">
    <source>
        <dbReference type="Google" id="ProtNLM"/>
    </source>
</evidence>
<evidence type="ECO:0000313" key="1">
    <source>
        <dbReference type="EMBL" id="ADU21835.1"/>
    </source>
</evidence>
<accession>E6UER6</accession>
<dbReference type="eggNOG" id="ENOG5032SGE">
    <property type="taxonomic scope" value="Bacteria"/>
</dbReference>
<dbReference type="InterPro" id="IPR024523">
    <property type="entry name" value="DUF3793"/>
</dbReference>
<name>E6UER6_RUMA7</name>
<gene>
    <name evidence="1" type="ordered locus">Rumal_1320</name>
</gene>
<dbReference type="OrthoDB" id="5393676at2"/>
<protein>
    <recommendedName>
        <fullName evidence="3">DUF3793 domain-containing protein</fullName>
    </recommendedName>
</protein>
<sequence length="193" mass="21840">MSAKERRKIESLMAFHAAPTLMGIKCGSLPAFNAKEYDLHEVERLFADGYFGSRINARSVTRSSGRMLVYVYDKVLLEKTLSDRDIRDFLAGCGYADSWDTVQCIDRLCSRLGEKDFPHEIGIFLGYPLEDVKGFIANCGQGCKLCGTWKVYGDVEKAKEMFERFENCRLHLCRELRNGKKLRNCAADVTAVA</sequence>
<evidence type="ECO:0000313" key="2">
    <source>
        <dbReference type="Proteomes" id="UP000006919"/>
    </source>
</evidence>
<dbReference type="AlphaFoldDB" id="E6UER6"/>
<organism evidence="1 2">
    <name type="scientific">Ruminococcus albus (strain ATCC 27210 / DSM 20455 / JCM 14654 / NCDO 2250 / 7)</name>
    <dbReference type="NCBI Taxonomy" id="697329"/>
    <lineage>
        <taxon>Bacteria</taxon>
        <taxon>Bacillati</taxon>
        <taxon>Bacillota</taxon>
        <taxon>Clostridia</taxon>
        <taxon>Eubacteriales</taxon>
        <taxon>Oscillospiraceae</taxon>
        <taxon>Ruminococcus</taxon>
    </lineage>
</organism>
<dbReference type="KEGG" id="ral:Rumal_1320"/>
<dbReference type="Pfam" id="PF12672">
    <property type="entry name" value="DUF3793"/>
    <property type="match status" value="1"/>
</dbReference>
<reference evidence="1 2" key="1">
    <citation type="journal article" date="2011" name="J. Bacteriol.">
        <title>Complete genome of the cellulolytic ruminal bacterium Ruminococcus albus 7.</title>
        <authorList>
            <person name="Suen G."/>
            <person name="Stevenson D.M."/>
            <person name="Bruce D.C."/>
            <person name="Chertkov O."/>
            <person name="Copeland A."/>
            <person name="Cheng J.F."/>
            <person name="Detter C."/>
            <person name="Detter J.C."/>
            <person name="Goodwin L.A."/>
            <person name="Han C.S."/>
            <person name="Hauser L.J."/>
            <person name="Ivanova N.N."/>
            <person name="Kyrpides N.C."/>
            <person name="Land M.L."/>
            <person name="Lapidus A."/>
            <person name="Lucas S."/>
            <person name="Ovchinnikova G."/>
            <person name="Pitluck S."/>
            <person name="Tapia R."/>
            <person name="Woyke T."/>
            <person name="Boyum J."/>
            <person name="Mead D."/>
            <person name="Weimer P.J."/>
        </authorList>
    </citation>
    <scope>NUCLEOTIDE SEQUENCE [LARGE SCALE GENOMIC DNA]</scope>
    <source>
        <strain evidence="2">ATCC 27210 / DSM 20455 / JCM 14654 / NCDO 2250 / 7</strain>
    </source>
</reference>
<dbReference type="RefSeq" id="WP_013498005.1">
    <property type="nucleotide sequence ID" value="NC_014833.1"/>
</dbReference>
<dbReference type="EMBL" id="CP002403">
    <property type="protein sequence ID" value="ADU21835.1"/>
    <property type="molecule type" value="Genomic_DNA"/>
</dbReference>
<proteinExistence type="predicted"/>